<reference evidence="1 2" key="1">
    <citation type="submission" date="2019-08" db="EMBL/GenBank/DDBJ databases">
        <title>Draft genome sequence of Ulvibacter marinus type strain NBRC 109484.</title>
        <authorList>
            <person name="Kawano K."/>
            <person name="Ushijima N."/>
            <person name="Kihara M."/>
            <person name="Itoh H."/>
        </authorList>
    </citation>
    <scope>NUCLEOTIDE SEQUENCE [LARGE SCALE GENOMIC DNA]</scope>
    <source>
        <strain evidence="1 2">NBRC 109484</strain>
    </source>
</reference>
<comment type="caution">
    <text evidence="1">The sequence shown here is derived from an EMBL/GenBank/DDBJ whole genome shotgun (WGS) entry which is preliminary data.</text>
</comment>
<dbReference type="Proteomes" id="UP000326509">
    <property type="component" value="Unassembled WGS sequence"/>
</dbReference>
<organism evidence="1 2">
    <name type="scientific">Patiriisocius marinus</name>
    <dbReference type="NCBI Taxonomy" id="1397112"/>
    <lineage>
        <taxon>Bacteria</taxon>
        <taxon>Pseudomonadati</taxon>
        <taxon>Bacteroidota</taxon>
        <taxon>Flavobacteriia</taxon>
        <taxon>Flavobacteriales</taxon>
        <taxon>Flavobacteriaceae</taxon>
        <taxon>Patiriisocius</taxon>
    </lineage>
</organism>
<dbReference type="AlphaFoldDB" id="A0A5J4IRP9"/>
<keyword evidence="2" id="KW-1185">Reference proteome</keyword>
<protein>
    <submittedName>
        <fullName evidence="1">Uncharacterized protein</fullName>
    </submittedName>
</protein>
<dbReference type="Pfam" id="PF19515">
    <property type="entry name" value="DUF6048"/>
    <property type="match status" value="1"/>
</dbReference>
<proteinExistence type="predicted"/>
<evidence type="ECO:0000313" key="1">
    <source>
        <dbReference type="EMBL" id="GER60589.1"/>
    </source>
</evidence>
<sequence length="216" mass="24298">MAQESDASNKKADTLQAPIKYGLRVGLDVAKPIRTLLDEDYSGFELIADFNISKRLYVAAELGSEEKDYFEPNLNARTKGSYLKVGGDFNANRNWIGLNNIINIGLRYGISAFDQELLAYNIYSTDQTFNPTFRTDALEFNGLTASWVELIVGLKTEVLKNLYLSLNFQIKHMVSEETPENFGNLFIPGFGKTNDYSEFGAGYSYSISYLIPLFTK</sequence>
<dbReference type="EMBL" id="BKCG01000008">
    <property type="protein sequence ID" value="GER60589.1"/>
    <property type="molecule type" value="Genomic_DNA"/>
</dbReference>
<name>A0A5J4IRP9_9FLAO</name>
<dbReference type="InterPro" id="IPR046111">
    <property type="entry name" value="DUF6048"/>
</dbReference>
<gene>
    <name evidence="1" type="ORF">ULMA_26970</name>
</gene>
<evidence type="ECO:0000313" key="2">
    <source>
        <dbReference type="Proteomes" id="UP000326509"/>
    </source>
</evidence>
<accession>A0A5J4IRP9</accession>